<evidence type="ECO:0000256" key="4">
    <source>
        <dbReference type="ARBA" id="ARBA00022801"/>
    </source>
</evidence>
<dbReference type="CDD" id="cd00019">
    <property type="entry name" value="AP2Ec"/>
    <property type="match status" value="1"/>
</dbReference>
<comment type="function">
    <text evidence="7">Endonuclease IV plays a role in DNA repair. It cleaves phosphodiester bonds at apurinic or apyrimidinic (AP) sites, generating a 3'-hydroxyl group and a 5'-terminal sugar phosphate.</text>
</comment>
<dbReference type="GO" id="GO:0008081">
    <property type="term" value="F:phosphoric diester hydrolase activity"/>
    <property type="evidence" value="ECO:0007669"/>
    <property type="project" value="TreeGrafter"/>
</dbReference>
<dbReference type="HAMAP" id="MF_00152">
    <property type="entry name" value="Nfo"/>
    <property type="match status" value="1"/>
</dbReference>
<evidence type="ECO:0000256" key="7">
    <source>
        <dbReference type="HAMAP-Rule" id="MF_00152"/>
    </source>
</evidence>
<keyword evidence="7" id="KW-0540">Nuclease</keyword>
<organism evidence="9 10">
    <name type="scientific">Candidatus Berkelbacteria bacterium Gr01-1014_85</name>
    <dbReference type="NCBI Taxonomy" id="2017150"/>
    <lineage>
        <taxon>Bacteria</taxon>
        <taxon>Candidatus Berkelbacteria</taxon>
    </lineage>
</organism>
<protein>
    <recommendedName>
        <fullName evidence="7">Probable endonuclease 4</fullName>
        <ecNumber evidence="7">3.1.21.2</ecNumber>
    </recommendedName>
    <alternativeName>
        <fullName evidence="7">Endodeoxyribonuclease IV</fullName>
    </alternativeName>
    <alternativeName>
        <fullName evidence="7">Endonuclease IV</fullName>
    </alternativeName>
</protein>
<feature type="binding site" evidence="7">
    <location>
        <position position="261"/>
    </location>
    <ligand>
        <name>Zn(2+)</name>
        <dbReference type="ChEBI" id="CHEBI:29105"/>
        <label>2</label>
    </ligand>
</feature>
<evidence type="ECO:0000256" key="2">
    <source>
        <dbReference type="ARBA" id="ARBA00022723"/>
    </source>
</evidence>
<evidence type="ECO:0000313" key="10">
    <source>
        <dbReference type="Proteomes" id="UP000316253"/>
    </source>
</evidence>
<dbReference type="GO" id="GO:0003677">
    <property type="term" value="F:DNA binding"/>
    <property type="evidence" value="ECO:0007669"/>
    <property type="project" value="InterPro"/>
</dbReference>
<dbReference type="InterPro" id="IPR001719">
    <property type="entry name" value="AP_endonuc_2"/>
</dbReference>
<feature type="binding site" evidence="7">
    <location>
        <position position="143"/>
    </location>
    <ligand>
        <name>Zn(2+)</name>
        <dbReference type="ChEBI" id="CHEBI:29105"/>
        <label>2</label>
    </ligand>
</feature>
<keyword evidence="4 7" id="KW-0378">Hydrolase</keyword>
<dbReference type="EMBL" id="VMFD01000012">
    <property type="protein sequence ID" value="TSC66208.1"/>
    <property type="molecule type" value="Genomic_DNA"/>
</dbReference>
<keyword evidence="2 7" id="KW-0479">Metal-binding</keyword>
<feature type="binding site" evidence="7">
    <location>
        <position position="179"/>
    </location>
    <ligand>
        <name>Zn(2+)</name>
        <dbReference type="ChEBI" id="CHEBI:29105"/>
        <label>2</label>
    </ligand>
</feature>
<dbReference type="GO" id="GO:0008833">
    <property type="term" value="F:deoxyribonuclease IV (phage-T4-induced) activity"/>
    <property type="evidence" value="ECO:0007669"/>
    <property type="project" value="UniProtKB-UniRule"/>
</dbReference>
<reference evidence="9 10" key="1">
    <citation type="submission" date="2017-08" db="EMBL/GenBank/DDBJ databases">
        <title>Mechanisms for carbon and nitrogen cycling indicate functional differentiation within the Candidate Phyla Radiation.</title>
        <authorList>
            <person name="Danczak R.E."/>
            <person name="Johnston M.D."/>
            <person name="Kenah C."/>
            <person name="Slattery M."/>
            <person name="Wrighton K.C."/>
            <person name="Wilkins M.J."/>
        </authorList>
    </citation>
    <scope>NUCLEOTIDE SEQUENCE [LARGE SCALE GENOMIC DNA]</scope>
    <source>
        <strain evidence="9">Gr01-1014_85</strain>
    </source>
</reference>
<evidence type="ECO:0000313" key="9">
    <source>
        <dbReference type="EMBL" id="TSC66208.1"/>
    </source>
</evidence>
<dbReference type="Gene3D" id="3.20.20.150">
    <property type="entry name" value="Divalent-metal-dependent TIM barrel enzymes"/>
    <property type="match status" value="1"/>
</dbReference>
<comment type="cofactor">
    <cofactor evidence="7">
        <name>Zn(2+)</name>
        <dbReference type="ChEBI" id="CHEBI:29105"/>
    </cofactor>
    <text evidence="7">Binds 3 Zn(2+) ions.</text>
</comment>
<dbReference type="PANTHER" id="PTHR21445:SF0">
    <property type="entry name" value="APURINIC-APYRIMIDINIC ENDONUCLEASE"/>
    <property type="match status" value="1"/>
</dbReference>
<evidence type="ECO:0000259" key="8">
    <source>
        <dbReference type="Pfam" id="PF01261"/>
    </source>
</evidence>
<feature type="binding site" evidence="7">
    <location>
        <position position="143"/>
    </location>
    <ligand>
        <name>Zn(2+)</name>
        <dbReference type="ChEBI" id="CHEBI:29105"/>
        <label>1</label>
    </ligand>
</feature>
<dbReference type="NCBIfam" id="TIGR00587">
    <property type="entry name" value="nfo"/>
    <property type="match status" value="1"/>
</dbReference>
<feature type="binding site" evidence="7">
    <location>
        <position position="67"/>
    </location>
    <ligand>
        <name>Zn(2+)</name>
        <dbReference type="ChEBI" id="CHEBI:29105"/>
        <label>1</label>
    </ligand>
</feature>
<keyword evidence="6 7" id="KW-0234">DNA repair</keyword>
<dbReference type="GO" id="GO:0003906">
    <property type="term" value="F:DNA-(apurinic or apyrimidinic site) endonuclease activity"/>
    <property type="evidence" value="ECO:0007669"/>
    <property type="project" value="TreeGrafter"/>
</dbReference>
<dbReference type="PROSITE" id="PS00731">
    <property type="entry name" value="AP_NUCLEASE_F2_3"/>
    <property type="match status" value="1"/>
</dbReference>
<dbReference type="EC" id="3.1.21.2" evidence="7"/>
<accession>A0A554JD48</accession>
<dbReference type="SMART" id="SM00518">
    <property type="entry name" value="AP2Ec"/>
    <property type="match status" value="1"/>
</dbReference>
<dbReference type="PANTHER" id="PTHR21445">
    <property type="entry name" value="ENDONUCLEASE IV ENDODEOXYRIBONUCLEASE IV"/>
    <property type="match status" value="1"/>
</dbReference>
<feature type="binding site" evidence="7">
    <location>
        <position position="216"/>
    </location>
    <ligand>
        <name>Zn(2+)</name>
        <dbReference type="ChEBI" id="CHEBI:29105"/>
        <label>2</label>
    </ligand>
</feature>
<evidence type="ECO:0000256" key="6">
    <source>
        <dbReference type="ARBA" id="ARBA00023204"/>
    </source>
</evidence>
<dbReference type="PROSITE" id="PS00729">
    <property type="entry name" value="AP_NUCLEASE_F2_1"/>
    <property type="match status" value="1"/>
</dbReference>
<comment type="similarity">
    <text evidence="1 7">Belongs to the AP endonuclease 2 family.</text>
</comment>
<evidence type="ECO:0000256" key="5">
    <source>
        <dbReference type="ARBA" id="ARBA00022833"/>
    </source>
</evidence>
<feature type="domain" description="Xylose isomerase-like TIM barrel" evidence="8">
    <location>
        <begin position="18"/>
        <end position="266"/>
    </location>
</feature>
<gene>
    <name evidence="7" type="primary">nfo</name>
    <name evidence="9" type="ORF">CEO22_182</name>
</gene>
<feature type="binding site" evidence="7">
    <location>
        <position position="231"/>
    </location>
    <ligand>
        <name>Zn(2+)</name>
        <dbReference type="ChEBI" id="CHEBI:29105"/>
        <label>3</label>
    </ligand>
</feature>
<comment type="catalytic activity">
    <reaction evidence="7">
        <text>Endonucleolytic cleavage to 5'-phosphooligonucleotide end-products.</text>
        <dbReference type="EC" id="3.1.21.2"/>
    </reaction>
</comment>
<dbReference type="AlphaFoldDB" id="A0A554JD48"/>
<evidence type="ECO:0000256" key="3">
    <source>
        <dbReference type="ARBA" id="ARBA00022763"/>
    </source>
</evidence>
<dbReference type="SUPFAM" id="SSF51658">
    <property type="entry name" value="Xylose isomerase-like"/>
    <property type="match status" value="1"/>
</dbReference>
<dbReference type="InterPro" id="IPR018246">
    <property type="entry name" value="AP_endonuc_F2_Zn_BS"/>
</dbReference>
<dbReference type="GO" id="GO:0006284">
    <property type="term" value="P:base-excision repair"/>
    <property type="evidence" value="ECO:0007669"/>
    <property type="project" value="TreeGrafter"/>
</dbReference>
<dbReference type="GO" id="GO:0008270">
    <property type="term" value="F:zinc ion binding"/>
    <property type="evidence" value="ECO:0007669"/>
    <property type="project" value="UniProtKB-UniRule"/>
</dbReference>
<keyword evidence="3 7" id="KW-0227">DNA damage</keyword>
<feature type="binding site" evidence="7">
    <location>
        <position position="229"/>
    </location>
    <ligand>
        <name>Zn(2+)</name>
        <dbReference type="ChEBI" id="CHEBI:29105"/>
        <label>3</label>
    </ligand>
</feature>
<feature type="binding site" evidence="7">
    <location>
        <position position="107"/>
    </location>
    <ligand>
        <name>Zn(2+)</name>
        <dbReference type="ChEBI" id="CHEBI:29105"/>
        <label>1</label>
    </ligand>
</feature>
<proteinExistence type="inferred from homology"/>
<dbReference type="Proteomes" id="UP000316253">
    <property type="component" value="Unassembled WGS sequence"/>
</dbReference>
<feature type="binding site" evidence="7">
    <location>
        <position position="182"/>
    </location>
    <ligand>
        <name>Zn(2+)</name>
        <dbReference type="ChEBI" id="CHEBI:29105"/>
        <label>3</label>
    </ligand>
</feature>
<sequence>MIKIGAHLSGASRPTELFAKAESMGIDGVQTFASPPSNWAPPKISPESQAIWLAQTQSLKLSPNFFHAIYLLNFGSDNPELLEKSIQAQIAALTLAPQMGVAGTIFHTGSHKGRGFEAVKDQVIEAFERILSETPSESWLVIENNAGQGNLIGRDNQELSILINGVKPELRPRLKVCIDSCHAFANGTDWRELDQAKAFWQEFDQLVGLDRLVAIHANDSKFDCGMNKDRHENIGLGLIGDAGWRNLLALPVLQNKTFYLEVPGLTGEGPDKANVDKLRQLATEAENISS</sequence>
<dbReference type="InterPro" id="IPR013022">
    <property type="entry name" value="Xyl_isomerase-like_TIM-brl"/>
</dbReference>
<comment type="caution">
    <text evidence="9">The sequence shown here is derived from an EMBL/GenBank/DDBJ whole genome shotgun (WGS) entry which is preliminary data.</text>
</comment>
<dbReference type="PROSITE" id="PS51432">
    <property type="entry name" value="AP_NUCLEASE_F2_4"/>
    <property type="match status" value="1"/>
</dbReference>
<dbReference type="Pfam" id="PF01261">
    <property type="entry name" value="AP_endonuc_2"/>
    <property type="match status" value="1"/>
</dbReference>
<name>A0A554JD48_9BACT</name>
<keyword evidence="7" id="KW-0255">Endonuclease</keyword>
<evidence type="ECO:0000256" key="1">
    <source>
        <dbReference type="ARBA" id="ARBA00005340"/>
    </source>
</evidence>
<keyword evidence="5 7" id="KW-0862">Zinc</keyword>
<dbReference type="InterPro" id="IPR036237">
    <property type="entry name" value="Xyl_isomerase-like_sf"/>
</dbReference>